<proteinExistence type="inferred from homology"/>
<dbReference type="PANTHER" id="PTHR42909">
    <property type="entry name" value="ZGC:136858"/>
    <property type="match status" value="1"/>
</dbReference>
<keyword evidence="8" id="KW-1185">Reference proteome</keyword>
<comment type="catalytic activity">
    <reaction evidence="6">
        <text>D-ribose 5-phosphate + uracil = psi-UMP + H2O</text>
        <dbReference type="Rhea" id="RHEA:18337"/>
        <dbReference type="ChEBI" id="CHEBI:15377"/>
        <dbReference type="ChEBI" id="CHEBI:17568"/>
        <dbReference type="ChEBI" id="CHEBI:58380"/>
        <dbReference type="ChEBI" id="CHEBI:78346"/>
        <dbReference type="EC" id="4.2.1.70"/>
    </reaction>
</comment>
<dbReference type="GO" id="GO:0046872">
    <property type="term" value="F:metal ion binding"/>
    <property type="evidence" value="ECO:0007669"/>
    <property type="project" value="UniProtKB-KW"/>
</dbReference>
<evidence type="ECO:0000256" key="6">
    <source>
        <dbReference type="HAMAP-Rule" id="MF_01876"/>
    </source>
</evidence>
<dbReference type="GO" id="GO:0016798">
    <property type="term" value="F:hydrolase activity, acting on glycosyl bonds"/>
    <property type="evidence" value="ECO:0007669"/>
    <property type="project" value="UniProtKB-KW"/>
</dbReference>
<feature type="active site" description="Proton donor" evidence="6">
    <location>
        <position position="26"/>
    </location>
</feature>
<dbReference type="RefSeq" id="WP_091599908.1">
    <property type="nucleotide sequence ID" value="NZ_FNEE01000027.1"/>
</dbReference>
<dbReference type="SUPFAM" id="SSF110581">
    <property type="entry name" value="Indigoidine synthase A-like"/>
    <property type="match status" value="1"/>
</dbReference>
<keyword evidence="4 6" id="KW-0456">Lyase</keyword>
<feature type="active site" description="Nucleophile" evidence="6">
    <location>
        <position position="160"/>
    </location>
</feature>
<dbReference type="GO" id="GO:0005737">
    <property type="term" value="C:cytoplasm"/>
    <property type="evidence" value="ECO:0007669"/>
    <property type="project" value="TreeGrafter"/>
</dbReference>
<evidence type="ECO:0000256" key="1">
    <source>
        <dbReference type="ARBA" id="ARBA00022723"/>
    </source>
</evidence>
<reference evidence="8" key="1">
    <citation type="submission" date="2016-10" db="EMBL/GenBank/DDBJ databases">
        <authorList>
            <person name="Varghese N."/>
            <person name="Submissions S."/>
        </authorList>
    </citation>
    <scope>NUCLEOTIDE SEQUENCE [LARGE SCALE GENOMIC DNA]</scope>
    <source>
        <strain evidence="8">CGMCC 1.11022</strain>
    </source>
</reference>
<dbReference type="GO" id="GO:0004730">
    <property type="term" value="F:pseudouridylate synthase activity"/>
    <property type="evidence" value="ECO:0007669"/>
    <property type="project" value="UniProtKB-UniRule"/>
</dbReference>
<dbReference type="InterPro" id="IPR007342">
    <property type="entry name" value="PsuG"/>
</dbReference>
<dbReference type="AlphaFoldDB" id="A0A1G9HHJ0"/>
<feature type="binding site" evidence="6">
    <location>
        <position position="107"/>
    </location>
    <ligand>
        <name>substrate</name>
    </ligand>
</feature>
<organism evidence="7 8">
    <name type="scientific">Mesorhizobium muleiense</name>
    <dbReference type="NCBI Taxonomy" id="1004279"/>
    <lineage>
        <taxon>Bacteria</taxon>
        <taxon>Pseudomonadati</taxon>
        <taxon>Pseudomonadota</taxon>
        <taxon>Alphaproteobacteria</taxon>
        <taxon>Hyphomicrobiales</taxon>
        <taxon>Phyllobacteriaceae</taxon>
        <taxon>Mesorhizobium</taxon>
    </lineage>
</organism>
<evidence type="ECO:0000313" key="8">
    <source>
        <dbReference type="Proteomes" id="UP000198894"/>
    </source>
</evidence>
<dbReference type="GO" id="GO:0046113">
    <property type="term" value="P:nucleobase catabolic process"/>
    <property type="evidence" value="ECO:0007669"/>
    <property type="project" value="UniProtKB-UniRule"/>
</dbReference>
<comment type="function">
    <text evidence="6">Catalyzes the reversible cleavage of pseudouridine 5'-phosphate (PsiMP) to ribose 5-phosphate and uracil. Functions biologically in the cleavage direction, as part of a pseudouridine degradation pathway.</text>
</comment>
<feature type="binding site" evidence="6">
    <location>
        <position position="87"/>
    </location>
    <ligand>
        <name>substrate</name>
    </ligand>
</feature>
<dbReference type="Pfam" id="PF04227">
    <property type="entry name" value="Indigoidine_A"/>
    <property type="match status" value="1"/>
</dbReference>
<protein>
    <recommendedName>
        <fullName evidence="6">Pseudouridine-5'-phosphate glycosidase</fullName>
        <shortName evidence="6">PsiMP glycosidase</shortName>
        <ecNumber evidence="6">4.2.1.70</ecNumber>
    </recommendedName>
</protein>
<accession>A0A1G9HHJ0</accession>
<evidence type="ECO:0000313" key="7">
    <source>
        <dbReference type="EMBL" id="SDL12214.1"/>
    </source>
</evidence>
<feature type="binding site" evidence="6">
    <location>
        <begin position="141"/>
        <end position="143"/>
    </location>
    <ligand>
        <name>substrate</name>
    </ligand>
</feature>
<dbReference type="Proteomes" id="UP000198894">
    <property type="component" value="Unassembled WGS sequence"/>
</dbReference>
<sequence length="316" mass="32732">MKPSLLHLNDEVAAALREGRAVVALESTIITHGMPYPANLETARSVETVVRENGAVPATIAVVAGKIKVGLDDRELEQLAAAKDVVKASGRDLAAIMVGGGSAGTTVSATMRIAALAGIGIFATGGVGGVHRGAEATFDISADLTELGQTGTTVVCAGVKSILDIAKTLEYLETQRVPVIAYQSDDFPAFYTRSSGLKADHRLDTPQDIAQAMLLHEQIGSGTGILVANPIPQADALEPAFIDGTITAAVAEAEERGIGRKELTPFLLARINELSQGRSLKANIALVRNNAALAARIAVAHAGLKDMNSGTAGQNR</sequence>
<evidence type="ECO:0000256" key="3">
    <source>
        <dbReference type="ARBA" id="ARBA00023211"/>
    </source>
</evidence>
<keyword evidence="5 6" id="KW-0326">Glycosidase</keyword>
<comment type="cofactor">
    <cofactor evidence="6">
        <name>Mn(2+)</name>
        <dbReference type="ChEBI" id="CHEBI:29035"/>
    </cofactor>
    <text evidence="6">Binds 1 Mn(2+) ion per subunit.</text>
</comment>
<dbReference type="InterPro" id="IPR022830">
    <property type="entry name" value="Indigdn_synthA-like"/>
</dbReference>
<evidence type="ECO:0000256" key="4">
    <source>
        <dbReference type="ARBA" id="ARBA00023239"/>
    </source>
</evidence>
<dbReference type="EC" id="4.2.1.70" evidence="6"/>
<dbReference type="PANTHER" id="PTHR42909:SF1">
    <property type="entry name" value="CARBOHYDRATE KINASE PFKB DOMAIN-CONTAINING PROTEIN"/>
    <property type="match status" value="1"/>
</dbReference>
<comment type="similarity">
    <text evidence="6">Belongs to the pseudouridine-5'-phosphate glycosidase family.</text>
</comment>
<keyword evidence="2 6" id="KW-0378">Hydrolase</keyword>
<feature type="binding site" evidence="6">
    <location>
        <position position="139"/>
    </location>
    <ligand>
        <name>Mn(2+)</name>
        <dbReference type="ChEBI" id="CHEBI:29035"/>
    </ligand>
</feature>
<evidence type="ECO:0000256" key="2">
    <source>
        <dbReference type="ARBA" id="ARBA00022801"/>
    </source>
</evidence>
<dbReference type="HAMAP" id="MF_01876">
    <property type="entry name" value="PsiMP_glycosidase"/>
    <property type="match status" value="1"/>
</dbReference>
<keyword evidence="1 6" id="KW-0479">Metal-binding</keyword>
<name>A0A1G9HHJ0_9HYPH</name>
<dbReference type="EMBL" id="FNEE01000027">
    <property type="protein sequence ID" value="SDL12214.1"/>
    <property type="molecule type" value="Genomic_DNA"/>
</dbReference>
<comment type="subunit">
    <text evidence="6">Homotrimer.</text>
</comment>
<dbReference type="Gene3D" id="3.40.1790.10">
    <property type="entry name" value="Indigoidine synthase domain"/>
    <property type="match status" value="1"/>
</dbReference>
<evidence type="ECO:0000256" key="5">
    <source>
        <dbReference type="ARBA" id="ARBA00023295"/>
    </source>
</evidence>
<keyword evidence="3 6" id="KW-0464">Manganese</keyword>
<gene>
    <name evidence="6" type="primary">psuG</name>
    <name evidence="7" type="ORF">SAMN05428953_12755</name>
</gene>